<accession>A0AAD8WVV2</accession>
<feature type="transmembrane region" description="Helical" evidence="2">
    <location>
        <begin position="219"/>
        <end position="242"/>
    </location>
</feature>
<evidence type="ECO:0000256" key="1">
    <source>
        <dbReference type="SAM" id="MobiDB-lite"/>
    </source>
</evidence>
<keyword evidence="5" id="KW-1185">Reference proteome</keyword>
<feature type="compositionally biased region" description="Basic and acidic residues" evidence="1">
    <location>
        <begin position="291"/>
        <end position="301"/>
    </location>
</feature>
<feature type="compositionally biased region" description="Low complexity" evidence="1">
    <location>
        <begin position="393"/>
        <end position="446"/>
    </location>
</feature>
<feature type="domain" description="Reverse transcriptase Ty1/copia-type" evidence="3">
    <location>
        <begin position="518"/>
        <end position="760"/>
    </location>
</feature>
<dbReference type="InterPro" id="IPR043502">
    <property type="entry name" value="DNA/RNA_pol_sf"/>
</dbReference>
<gene>
    <name evidence="4" type="ORF">QYE76_043202</name>
</gene>
<dbReference type="Proteomes" id="UP001231189">
    <property type="component" value="Unassembled WGS sequence"/>
</dbReference>
<dbReference type="PANTHER" id="PTHR11439">
    <property type="entry name" value="GAG-POL-RELATED RETROTRANSPOSON"/>
    <property type="match status" value="1"/>
</dbReference>
<feature type="compositionally biased region" description="Basic and acidic residues" evidence="1">
    <location>
        <begin position="336"/>
        <end position="350"/>
    </location>
</feature>
<keyword evidence="2" id="KW-1133">Transmembrane helix</keyword>
<dbReference type="PANTHER" id="PTHR11439:SF450">
    <property type="entry name" value="REVERSE TRANSCRIPTASE TY1_COPIA-TYPE DOMAIN-CONTAINING PROTEIN"/>
    <property type="match status" value="1"/>
</dbReference>
<evidence type="ECO:0000313" key="5">
    <source>
        <dbReference type="Proteomes" id="UP001231189"/>
    </source>
</evidence>
<dbReference type="EMBL" id="JAUUTY010000002">
    <property type="protein sequence ID" value="KAK1682354.1"/>
    <property type="molecule type" value="Genomic_DNA"/>
</dbReference>
<comment type="caution">
    <text evidence="4">The sequence shown here is derived from an EMBL/GenBank/DDBJ whole genome shotgun (WGS) entry which is preliminary data.</text>
</comment>
<dbReference type="AlphaFoldDB" id="A0AAD8WVV2"/>
<dbReference type="CDD" id="cd09272">
    <property type="entry name" value="RNase_HI_RT_Ty1"/>
    <property type="match status" value="1"/>
</dbReference>
<feature type="compositionally biased region" description="Acidic residues" evidence="1">
    <location>
        <begin position="324"/>
        <end position="335"/>
    </location>
</feature>
<evidence type="ECO:0000259" key="3">
    <source>
        <dbReference type="Pfam" id="PF07727"/>
    </source>
</evidence>
<name>A0AAD8WVV2_LOLMU</name>
<dbReference type="Pfam" id="PF07727">
    <property type="entry name" value="RVT_2"/>
    <property type="match status" value="1"/>
</dbReference>
<keyword evidence="2" id="KW-0472">Membrane</keyword>
<organism evidence="4 5">
    <name type="scientific">Lolium multiflorum</name>
    <name type="common">Italian ryegrass</name>
    <name type="synonym">Lolium perenne subsp. multiflorum</name>
    <dbReference type="NCBI Taxonomy" id="4521"/>
    <lineage>
        <taxon>Eukaryota</taxon>
        <taxon>Viridiplantae</taxon>
        <taxon>Streptophyta</taxon>
        <taxon>Embryophyta</taxon>
        <taxon>Tracheophyta</taxon>
        <taxon>Spermatophyta</taxon>
        <taxon>Magnoliopsida</taxon>
        <taxon>Liliopsida</taxon>
        <taxon>Poales</taxon>
        <taxon>Poaceae</taxon>
        <taxon>BOP clade</taxon>
        <taxon>Pooideae</taxon>
        <taxon>Poodae</taxon>
        <taxon>Poeae</taxon>
        <taxon>Poeae Chloroplast Group 2 (Poeae type)</taxon>
        <taxon>Loliodinae</taxon>
        <taxon>Loliinae</taxon>
        <taxon>Lolium</taxon>
    </lineage>
</organism>
<dbReference type="SUPFAM" id="SSF56672">
    <property type="entry name" value="DNA/RNA polymerases"/>
    <property type="match status" value="1"/>
</dbReference>
<keyword evidence="2" id="KW-0812">Transmembrane</keyword>
<dbReference type="Pfam" id="PF14223">
    <property type="entry name" value="Retrotran_gag_2"/>
    <property type="match status" value="1"/>
</dbReference>
<feature type="compositionally biased region" description="Low complexity" evidence="1">
    <location>
        <begin position="302"/>
        <end position="317"/>
    </location>
</feature>
<dbReference type="InterPro" id="IPR013103">
    <property type="entry name" value="RVT_2"/>
</dbReference>
<evidence type="ECO:0000256" key="2">
    <source>
        <dbReference type="SAM" id="Phobius"/>
    </source>
</evidence>
<protein>
    <recommendedName>
        <fullName evidence="3">Reverse transcriptase Ty1/copia-type domain-containing protein</fullName>
    </recommendedName>
</protein>
<feature type="region of interest" description="Disordered" evidence="1">
    <location>
        <begin position="291"/>
        <end position="482"/>
    </location>
</feature>
<sequence>MSSSSSATALAAALGAPPTQLLTRDNALIWKALVVPALRGACVLDLVEGEDKAPAKVLETEDSNGKKVTIPNPNYASWIARDQQVLRWLLNALSPDVLAHVIGLETSAEVWDALNTHVSASSKTRVQHLRTALVETKKNTMSAEKYFSKMKTIAQELAAAGKPIDDDELVWYVLKNLDCTRLKIQALPPPLTLLAVVVVLHRGAKTAGMMTVVAKTGGVMIAVMIAHAIVKMVAVEVVVTVVATKAVAMVDIRIAAVMMIAHVAVMMEIGVMMVHAVVIASLLELNKLSTHDDYNGRDQVRTAEGTENTNENSSQNSLQISAENDLEYEAEEDENRTETHADPAADRSDPEGSQPEADSPALGPRGDAPATPAGHTPSSSPGAPHGGRSPALSAARAGHAPSPSPGAPSGASSATPAASSPQAAVDSVSSGSSAAGDSEGDSVASSQEHDQPAPPPASPPRIRTRLQQGIRQPKRYTDGTVRYGLFSSTGEPSTLSEALDNSHWRQAMDEEYKALMENKTWHLVPPSRNKNLIDCKWVYRIKKRADGSIDRYKARLVAKGFKQRYGIDYEDTFSPVVKIATIRTVLSIAVSRGWNLRQLDVKNAFLHGVLEEEVYMRQPPGFEDPHAPHHVCRLDKALYGLKQAPRAWYSRLSSKLFELGFIPSKADTSLFLFNKSGITIFVLVYVDDIIVTSSSSYAITALLRDLNENFAIKDLGDLHFFLGIEVKKVNNGLLLTQEKYATDLLKKVGMQHCKSAPTPLSTSEQLSITSGTPLGSDDCTQFRSIVGALQYLTLTRPDLAFSVNKVCQYLHAPTTDHWTAAKRILRYVKDTINLGTTFTSSPSTFLSAFSDADWAGDIDDRRSTGGFAIFVGPNLVSWSARKQATVSRSSTEAEYKALANATAELIWVEALLAELGVRLKQKPTIWCDNLGATYLSVNPVFHARTKHIEIDFHFVRERVAKNQLAIRFVSSNDQVADGFTKSLPVKKLVEFKRNLNLSTGLD</sequence>
<reference evidence="4" key="1">
    <citation type="submission" date="2023-07" db="EMBL/GenBank/DDBJ databases">
        <title>A chromosome-level genome assembly of Lolium multiflorum.</title>
        <authorList>
            <person name="Chen Y."/>
            <person name="Copetti D."/>
            <person name="Kolliker R."/>
            <person name="Studer B."/>
        </authorList>
    </citation>
    <scope>NUCLEOTIDE SEQUENCE</scope>
    <source>
        <strain evidence="4">02402/16</strain>
        <tissue evidence="4">Leaf</tissue>
    </source>
</reference>
<evidence type="ECO:0000313" key="4">
    <source>
        <dbReference type="EMBL" id="KAK1682354.1"/>
    </source>
</evidence>
<proteinExistence type="predicted"/>
<feature type="transmembrane region" description="Helical" evidence="2">
    <location>
        <begin position="254"/>
        <end position="283"/>
    </location>
</feature>